<protein>
    <submittedName>
        <fullName evidence="1">Uncharacterized protein</fullName>
    </submittedName>
</protein>
<dbReference type="EMBL" id="SNRY01011339">
    <property type="protein sequence ID" value="KAA6304651.1"/>
    <property type="molecule type" value="Genomic_DNA"/>
</dbReference>
<dbReference type="AlphaFoldDB" id="A0A5J4P7I4"/>
<accession>A0A5J4P7I4</accession>
<proteinExistence type="predicted"/>
<gene>
    <name evidence="1" type="ORF">EZS27_043700</name>
</gene>
<feature type="non-terminal residue" evidence="1">
    <location>
        <position position="1"/>
    </location>
</feature>
<sequence>FHNLFTFNDTISLKKYSNARFTIRLGDLRGRSVGGLHSVGGLRSVGDIRDDRKGRPYVRKQNGYSLIFSIFLWLLCNRSVRQMQSGGCTLLHRDRNLRPVFLLR</sequence>
<name>A0A5J4P7I4_9ZZZZ</name>
<reference evidence="1" key="1">
    <citation type="submission" date="2019-03" db="EMBL/GenBank/DDBJ databases">
        <title>Single cell metagenomics reveals metabolic interactions within the superorganism composed of flagellate Streblomastix strix and complex community of Bacteroidetes bacteria on its surface.</title>
        <authorList>
            <person name="Treitli S.C."/>
            <person name="Kolisko M."/>
            <person name="Husnik F."/>
            <person name="Keeling P."/>
            <person name="Hampl V."/>
        </authorList>
    </citation>
    <scope>NUCLEOTIDE SEQUENCE</scope>
    <source>
        <strain evidence="1">STM</strain>
    </source>
</reference>
<comment type="caution">
    <text evidence="1">The sequence shown here is derived from an EMBL/GenBank/DDBJ whole genome shotgun (WGS) entry which is preliminary data.</text>
</comment>
<organism evidence="1">
    <name type="scientific">termite gut metagenome</name>
    <dbReference type="NCBI Taxonomy" id="433724"/>
    <lineage>
        <taxon>unclassified sequences</taxon>
        <taxon>metagenomes</taxon>
        <taxon>organismal metagenomes</taxon>
    </lineage>
</organism>
<evidence type="ECO:0000313" key="1">
    <source>
        <dbReference type="EMBL" id="KAA6304651.1"/>
    </source>
</evidence>